<sequence>MARSVLASALSAWLARWPRPIKCMEGDCCHFPAGARAAFAWRRLAEFGGVVVIDADDDEYCGVVCRRPPCSQNLSRVSLV</sequence>
<keyword evidence="2" id="KW-1185">Reference proteome</keyword>
<dbReference type="AlphaFoldDB" id="A0AAD8R9V4"/>
<name>A0AAD8R9V4_LOLMU</name>
<comment type="caution">
    <text evidence="1">The sequence shown here is derived from an EMBL/GenBank/DDBJ whole genome shotgun (WGS) entry which is preliminary data.</text>
</comment>
<evidence type="ECO:0000313" key="1">
    <source>
        <dbReference type="EMBL" id="KAK1617595.1"/>
    </source>
</evidence>
<evidence type="ECO:0000313" key="2">
    <source>
        <dbReference type="Proteomes" id="UP001231189"/>
    </source>
</evidence>
<gene>
    <name evidence="1" type="ORF">QYE76_023112</name>
</gene>
<accession>A0AAD8R9V4</accession>
<organism evidence="1 2">
    <name type="scientific">Lolium multiflorum</name>
    <name type="common">Italian ryegrass</name>
    <name type="synonym">Lolium perenne subsp. multiflorum</name>
    <dbReference type="NCBI Taxonomy" id="4521"/>
    <lineage>
        <taxon>Eukaryota</taxon>
        <taxon>Viridiplantae</taxon>
        <taxon>Streptophyta</taxon>
        <taxon>Embryophyta</taxon>
        <taxon>Tracheophyta</taxon>
        <taxon>Spermatophyta</taxon>
        <taxon>Magnoliopsida</taxon>
        <taxon>Liliopsida</taxon>
        <taxon>Poales</taxon>
        <taxon>Poaceae</taxon>
        <taxon>BOP clade</taxon>
        <taxon>Pooideae</taxon>
        <taxon>Poodae</taxon>
        <taxon>Poeae</taxon>
        <taxon>Poeae Chloroplast Group 2 (Poeae type)</taxon>
        <taxon>Loliodinae</taxon>
        <taxon>Loliinae</taxon>
        <taxon>Lolium</taxon>
    </lineage>
</organism>
<proteinExistence type="predicted"/>
<protein>
    <submittedName>
        <fullName evidence="1">Uncharacterized protein</fullName>
    </submittedName>
</protein>
<dbReference type="EMBL" id="JAUUTY010000006">
    <property type="protein sequence ID" value="KAK1617595.1"/>
    <property type="molecule type" value="Genomic_DNA"/>
</dbReference>
<reference evidence="1" key="1">
    <citation type="submission" date="2023-07" db="EMBL/GenBank/DDBJ databases">
        <title>A chromosome-level genome assembly of Lolium multiflorum.</title>
        <authorList>
            <person name="Chen Y."/>
            <person name="Copetti D."/>
            <person name="Kolliker R."/>
            <person name="Studer B."/>
        </authorList>
    </citation>
    <scope>NUCLEOTIDE SEQUENCE</scope>
    <source>
        <strain evidence="1">02402/16</strain>
        <tissue evidence="1">Leaf</tissue>
    </source>
</reference>
<dbReference type="Proteomes" id="UP001231189">
    <property type="component" value="Unassembled WGS sequence"/>
</dbReference>